<evidence type="ECO:0000313" key="1">
    <source>
        <dbReference type="EMBL" id="GMH28337.1"/>
    </source>
</evidence>
<evidence type="ECO:0000313" key="2">
    <source>
        <dbReference type="Proteomes" id="UP001279734"/>
    </source>
</evidence>
<name>A0AAD3TGN2_NEPGR</name>
<gene>
    <name evidence="1" type="ORF">Nepgr_030180</name>
</gene>
<comment type="caution">
    <text evidence="1">The sequence shown here is derived from an EMBL/GenBank/DDBJ whole genome shotgun (WGS) entry which is preliminary data.</text>
</comment>
<reference evidence="1" key="1">
    <citation type="submission" date="2023-05" db="EMBL/GenBank/DDBJ databases">
        <title>Nepenthes gracilis genome sequencing.</title>
        <authorList>
            <person name="Fukushima K."/>
        </authorList>
    </citation>
    <scope>NUCLEOTIDE SEQUENCE</scope>
    <source>
        <strain evidence="1">SING2019-196</strain>
    </source>
</reference>
<organism evidence="1 2">
    <name type="scientific">Nepenthes gracilis</name>
    <name type="common">Slender pitcher plant</name>
    <dbReference type="NCBI Taxonomy" id="150966"/>
    <lineage>
        <taxon>Eukaryota</taxon>
        <taxon>Viridiplantae</taxon>
        <taxon>Streptophyta</taxon>
        <taxon>Embryophyta</taxon>
        <taxon>Tracheophyta</taxon>
        <taxon>Spermatophyta</taxon>
        <taxon>Magnoliopsida</taxon>
        <taxon>eudicotyledons</taxon>
        <taxon>Gunneridae</taxon>
        <taxon>Pentapetalae</taxon>
        <taxon>Caryophyllales</taxon>
        <taxon>Nepenthaceae</taxon>
        <taxon>Nepenthes</taxon>
    </lineage>
</organism>
<dbReference type="Proteomes" id="UP001279734">
    <property type="component" value="Unassembled WGS sequence"/>
</dbReference>
<dbReference type="EMBL" id="BSYO01000034">
    <property type="protein sequence ID" value="GMH28337.1"/>
    <property type="molecule type" value="Genomic_DNA"/>
</dbReference>
<protein>
    <submittedName>
        <fullName evidence="1">Uncharacterized protein</fullName>
    </submittedName>
</protein>
<accession>A0AAD3TGN2</accession>
<proteinExistence type="predicted"/>
<dbReference type="AlphaFoldDB" id="A0AAD3TGN2"/>
<sequence length="92" mass="10697">MAIIVIVSGRPQFLDSLNCFELLSSFSKRREREMAKRSFFLSVDRFYPSSCADEGRVTDPVEFFSHLVYKTSSWRSYFAISEIIVAELQIPF</sequence>
<keyword evidence="2" id="KW-1185">Reference proteome</keyword>